<gene>
    <name evidence="1" type="ORF">LCGC14_2231930</name>
</gene>
<feature type="non-terminal residue" evidence="1">
    <location>
        <position position="22"/>
    </location>
</feature>
<protein>
    <submittedName>
        <fullName evidence="1">Uncharacterized protein</fullName>
    </submittedName>
</protein>
<dbReference type="EMBL" id="LAZR01030045">
    <property type="protein sequence ID" value="KKL57787.1"/>
    <property type="molecule type" value="Genomic_DNA"/>
</dbReference>
<name>A0A0F9G3A8_9ZZZZ</name>
<organism evidence="1">
    <name type="scientific">marine sediment metagenome</name>
    <dbReference type="NCBI Taxonomy" id="412755"/>
    <lineage>
        <taxon>unclassified sequences</taxon>
        <taxon>metagenomes</taxon>
        <taxon>ecological metagenomes</taxon>
    </lineage>
</organism>
<evidence type="ECO:0000313" key="1">
    <source>
        <dbReference type="EMBL" id="KKL57787.1"/>
    </source>
</evidence>
<sequence>MADMKKKHWMIFRIILYFIGLF</sequence>
<reference evidence="1" key="1">
    <citation type="journal article" date="2015" name="Nature">
        <title>Complex archaea that bridge the gap between prokaryotes and eukaryotes.</title>
        <authorList>
            <person name="Spang A."/>
            <person name="Saw J.H."/>
            <person name="Jorgensen S.L."/>
            <person name="Zaremba-Niedzwiedzka K."/>
            <person name="Martijn J."/>
            <person name="Lind A.E."/>
            <person name="van Eijk R."/>
            <person name="Schleper C."/>
            <person name="Guy L."/>
            <person name="Ettema T.J."/>
        </authorList>
    </citation>
    <scope>NUCLEOTIDE SEQUENCE</scope>
</reference>
<accession>A0A0F9G3A8</accession>
<proteinExistence type="predicted"/>
<dbReference type="AlphaFoldDB" id="A0A0F9G3A8"/>
<comment type="caution">
    <text evidence="1">The sequence shown here is derived from an EMBL/GenBank/DDBJ whole genome shotgun (WGS) entry which is preliminary data.</text>
</comment>